<feature type="transmembrane region" description="Helical" evidence="2">
    <location>
        <begin position="28"/>
        <end position="48"/>
    </location>
</feature>
<evidence type="ECO:0000313" key="3">
    <source>
        <dbReference type="EMBL" id="GMH64621.1"/>
    </source>
</evidence>
<organism evidence="3 4">
    <name type="scientific">Triparma retinervis</name>
    <dbReference type="NCBI Taxonomy" id="2557542"/>
    <lineage>
        <taxon>Eukaryota</taxon>
        <taxon>Sar</taxon>
        <taxon>Stramenopiles</taxon>
        <taxon>Ochrophyta</taxon>
        <taxon>Bolidophyceae</taxon>
        <taxon>Parmales</taxon>
        <taxon>Triparmaceae</taxon>
        <taxon>Triparma</taxon>
    </lineage>
</organism>
<keyword evidence="4" id="KW-1185">Reference proteome</keyword>
<keyword evidence="2" id="KW-1133">Transmembrane helix</keyword>
<accession>A0A9W7A5T4</accession>
<dbReference type="OrthoDB" id="10571545at2759"/>
<keyword evidence="2" id="KW-0812">Transmembrane</keyword>
<dbReference type="AlphaFoldDB" id="A0A9W7A5T4"/>
<evidence type="ECO:0000256" key="1">
    <source>
        <dbReference type="SAM" id="MobiDB-lite"/>
    </source>
</evidence>
<dbReference type="Proteomes" id="UP001165082">
    <property type="component" value="Unassembled WGS sequence"/>
</dbReference>
<dbReference type="EMBL" id="BRXZ01006679">
    <property type="protein sequence ID" value="GMH64621.1"/>
    <property type="molecule type" value="Genomic_DNA"/>
</dbReference>
<feature type="compositionally biased region" description="Polar residues" evidence="1">
    <location>
        <begin position="193"/>
        <end position="203"/>
    </location>
</feature>
<reference evidence="3" key="1">
    <citation type="submission" date="2022-07" db="EMBL/GenBank/DDBJ databases">
        <title>Genome analysis of Parmales, a sister group of diatoms, reveals the evolutionary specialization of diatoms from phago-mixotrophs to photoautotrophs.</title>
        <authorList>
            <person name="Ban H."/>
            <person name="Sato S."/>
            <person name="Yoshikawa S."/>
            <person name="Kazumasa Y."/>
            <person name="Nakamura Y."/>
            <person name="Ichinomiya M."/>
            <person name="Saitoh K."/>
            <person name="Sato N."/>
            <person name="Blanc-Mathieu R."/>
            <person name="Endo H."/>
            <person name="Kuwata A."/>
            <person name="Ogata H."/>
        </authorList>
    </citation>
    <scope>NUCLEOTIDE SEQUENCE</scope>
</reference>
<keyword evidence="2" id="KW-0472">Membrane</keyword>
<feature type="region of interest" description="Disordered" evidence="1">
    <location>
        <begin position="118"/>
        <end position="222"/>
    </location>
</feature>
<name>A0A9W7A5T4_9STRA</name>
<sequence length="222" mass="24747">MTKQPPHPPALRGHTLILSLFGIYQFPITWFNVITHLSMLVLTMLLSCKTFMVHPHDLDASFIHMFTLNSGLSLFGACFSLVWDENLAIKILFVFTEAIMILIATSWASLKVTMAALSQPPSSSQTKKKKPVEESSSVTPKKNKNKKSGNATSNEKKKKKKTGNATPPSSPATPRSSKRERRAPETFKADFSSVWSKANPYSQEEQEPAPRSRSRTPGKKTR</sequence>
<feature type="transmembrane region" description="Helical" evidence="2">
    <location>
        <begin position="89"/>
        <end position="110"/>
    </location>
</feature>
<protein>
    <submittedName>
        <fullName evidence="3">Uncharacterized protein</fullName>
    </submittedName>
</protein>
<gene>
    <name evidence="3" type="ORF">TrRE_jg2016</name>
</gene>
<feature type="compositionally biased region" description="Basic residues" evidence="1">
    <location>
        <begin position="212"/>
        <end position="222"/>
    </location>
</feature>
<evidence type="ECO:0000256" key="2">
    <source>
        <dbReference type="SAM" id="Phobius"/>
    </source>
</evidence>
<comment type="caution">
    <text evidence="3">The sequence shown here is derived from an EMBL/GenBank/DDBJ whole genome shotgun (WGS) entry which is preliminary data.</text>
</comment>
<feature type="transmembrane region" description="Helical" evidence="2">
    <location>
        <begin position="60"/>
        <end position="83"/>
    </location>
</feature>
<evidence type="ECO:0000313" key="4">
    <source>
        <dbReference type="Proteomes" id="UP001165082"/>
    </source>
</evidence>
<proteinExistence type="predicted"/>